<evidence type="ECO:0000256" key="1">
    <source>
        <dbReference type="SAM" id="MobiDB-lite"/>
    </source>
</evidence>
<name>A0A8H6ZJT2_9AGAR</name>
<comment type="caution">
    <text evidence="2">The sequence shown here is derived from an EMBL/GenBank/DDBJ whole genome shotgun (WGS) entry which is preliminary data.</text>
</comment>
<dbReference type="EMBL" id="JACAZH010000001">
    <property type="protein sequence ID" value="KAF7376805.1"/>
    <property type="molecule type" value="Genomic_DNA"/>
</dbReference>
<organism evidence="2 3">
    <name type="scientific">Mycena sanguinolenta</name>
    <dbReference type="NCBI Taxonomy" id="230812"/>
    <lineage>
        <taxon>Eukaryota</taxon>
        <taxon>Fungi</taxon>
        <taxon>Dikarya</taxon>
        <taxon>Basidiomycota</taxon>
        <taxon>Agaricomycotina</taxon>
        <taxon>Agaricomycetes</taxon>
        <taxon>Agaricomycetidae</taxon>
        <taxon>Agaricales</taxon>
        <taxon>Marasmiineae</taxon>
        <taxon>Mycenaceae</taxon>
        <taxon>Mycena</taxon>
    </lineage>
</organism>
<protein>
    <submittedName>
        <fullName evidence="2">Uncharacterized protein</fullName>
    </submittedName>
</protein>
<dbReference type="Proteomes" id="UP000623467">
    <property type="component" value="Unassembled WGS sequence"/>
</dbReference>
<reference evidence="2" key="1">
    <citation type="submission" date="2020-05" db="EMBL/GenBank/DDBJ databases">
        <title>Mycena genomes resolve the evolution of fungal bioluminescence.</title>
        <authorList>
            <person name="Tsai I.J."/>
        </authorList>
    </citation>
    <scope>NUCLEOTIDE SEQUENCE</scope>
    <source>
        <strain evidence="2">160909Yilan</strain>
    </source>
</reference>
<dbReference type="AlphaFoldDB" id="A0A8H6ZJT2"/>
<accession>A0A8H6ZJT2</accession>
<feature type="region of interest" description="Disordered" evidence="1">
    <location>
        <begin position="1"/>
        <end position="41"/>
    </location>
</feature>
<gene>
    <name evidence="2" type="ORF">MSAN_00097900</name>
</gene>
<keyword evidence="3" id="KW-1185">Reference proteome</keyword>
<sequence>MHQQPISDPHPRVHSTAQRRSMRYSSPSARPQRSPRRAPHGPLIIRSPSFLSHAAIPIVVFLALLPYAFAQVDEWHVLLEEGGMPVGRGALEVYRCCRVSHRHSDSPLFLHSVGCGGLKEVGPNPCTRGRRRALCVPLDLEHQKPSAVVHTGGRRFHTRSSPCFARARLRALTQPRAPLGHYHCNPRLLSPESGFNGAALRGHSGELQHPELPLPFVHTRRVHPAGPSRFSPASTSAACHALISKTNTATGSRHAVRARRPLRGEAQACEVEAAAVRAHEGGRAVRGISSPRRGLRQE</sequence>
<evidence type="ECO:0000313" key="2">
    <source>
        <dbReference type="EMBL" id="KAF7376805.1"/>
    </source>
</evidence>
<evidence type="ECO:0000313" key="3">
    <source>
        <dbReference type="Proteomes" id="UP000623467"/>
    </source>
</evidence>
<proteinExistence type="predicted"/>